<feature type="compositionally biased region" description="Polar residues" evidence="1">
    <location>
        <begin position="572"/>
        <end position="584"/>
    </location>
</feature>
<name>A0A422PTF9_9TRYP</name>
<organism evidence="2 3">
    <name type="scientific">Trypanosoma conorhini</name>
    <dbReference type="NCBI Taxonomy" id="83891"/>
    <lineage>
        <taxon>Eukaryota</taxon>
        <taxon>Discoba</taxon>
        <taxon>Euglenozoa</taxon>
        <taxon>Kinetoplastea</taxon>
        <taxon>Metakinetoplastina</taxon>
        <taxon>Trypanosomatida</taxon>
        <taxon>Trypanosomatidae</taxon>
        <taxon>Trypanosoma</taxon>
    </lineage>
</organism>
<comment type="caution">
    <text evidence="2">The sequence shown here is derived from an EMBL/GenBank/DDBJ whole genome shotgun (WGS) entry which is preliminary data.</text>
</comment>
<feature type="compositionally biased region" description="Basic and acidic residues" evidence="1">
    <location>
        <begin position="585"/>
        <end position="598"/>
    </location>
</feature>
<dbReference type="RefSeq" id="XP_029229392.1">
    <property type="nucleotide sequence ID" value="XM_029370552.1"/>
</dbReference>
<keyword evidence="3" id="KW-1185">Reference proteome</keyword>
<evidence type="ECO:0000256" key="1">
    <source>
        <dbReference type="SAM" id="MobiDB-lite"/>
    </source>
</evidence>
<accession>A0A422PTF9</accession>
<dbReference type="Proteomes" id="UP000284403">
    <property type="component" value="Unassembled WGS sequence"/>
</dbReference>
<evidence type="ECO:0000313" key="3">
    <source>
        <dbReference type="Proteomes" id="UP000284403"/>
    </source>
</evidence>
<dbReference type="EMBL" id="MKKU01000166">
    <property type="protein sequence ID" value="RNF20994.1"/>
    <property type="molecule type" value="Genomic_DNA"/>
</dbReference>
<protein>
    <submittedName>
        <fullName evidence="2">Uncharacterized protein</fullName>
    </submittedName>
</protein>
<sequence>MLRPDDSHAAAPPATTGGRFPCCITLEDISVDLCTIFASPWQSCVETPCWDEMRVVMSRDGATQCTRWLSPTLAMRQPAAVGAKGADAVRASSENSFAVTEVMWSPLNTAAFTVYFRLHDKDAERSLDPGHARPANLTNLKYLEDAGHGEGRGRTRERVLPKTINPFYLRVECRNPKNLRLGAEGGEKAPTSASVEAVSAYCAKWVSRVSSVFKKASIKLATEFSTGSPSVKKEEAGPSLTMLTNRYSRGAPAFYLCDKNGVDPSEAYNAVGGRRRISLQLFPSHPKLPRKQTGVPLKLHFTMVAHYDDCVTRPVRDYHSLVVLVDQVRLDVGMARQDTDAKNGAAPRLVTGYAFGFTSDTSKTVELCYRSPFLAPPEVQSREEGEVRLVDFSLLHPSQNERELTALDLAANPTSACIVSSGCKVGNKRRIGNRVVLVSRFKTGVDGLCKPSYKCRLVMGLFRRYDTGEVELERCERPLDLASILNQDYYPDKVRAMTFSRGEFMSFRLRRRCFAAPEQCRSELLLPYDYDNSGVEIGAAAEADDAVSFSEGCVEQAHVEAAAAMVAKDDSTTQLGEGNSTASRHTNDAPESGSRHPDASGTAAAPAAFLTGAMAQVAEQPVTRITDSVMTSYNNYEDNTYAPVQNDKASVATDSRAGTVESEPLRDGDQTCVTTLTASNNLNPFPVQCTMFNPFASVSDSSESSPKPSLDMKASTPPEVGLKNPFEEKPNAFVFDINEPKERATVGDLRLVTFEITPQQESVHDGTTGWPALVRPYTLEPFKTPSTSGS</sequence>
<feature type="region of interest" description="Disordered" evidence="1">
    <location>
        <begin position="569"/>
        <end position="603"/>
    </location>
</feature>
<proteinExistence type="predicted"/>
<feature type="compositionally biased region" description="Low complexity" evidence="1">
    <location>
        <begin position="697"/>
        <end position="709"/>
    </location>
</feature>
<gene>
    <name evidence="2" type="ORF">Tco025E_03634</name>
</gene>
<dbReference type="AlphaFoldDB" id="A0A422PTF9"/>
<evidence type="ECO:0000313" key="2">
    <source>
        <dbReference type="EMBL" id="RNF20994.1"/>
    </source>
</evidence>
<feature type="region of interest" description="Disordered" evidence="1">
    <location>
        <begin position="697"/>
        <end position="725"/>
    </location>
</feature>
<reference evidence="2 3" key="1">
    <citation type="journal article" date="2018" name="BMC Genomics">
        <title>Genomic comparison of Trypanosoma conorhini and Trypanosoma rangeli to Trypanosoma cruzi strains of high and low virulence.</title>
        <authorList>
            <person name="Bradwell K.R."/>
            <person name="Koparde V.N."/>
            <person name="Matveyev A.V."/>
            <person name="Serrano M.G."/>
            <person name="Alves J.M."/>
            <person name="Parikh H."/>
            <person name="Huang B."/>
            <person name="Lee V."/>
            <person name="Espinosa-Alvarez O."/>
            <person name="Ortiz P.A."/>
            <person name="Costa-Martins A.G."/>
            <person name="Teixeira M.M."/>
            <person name="Buck G.A."/>
        </authorList>
    </citation>
    <scope>NUCLEOTIDE SEQUENCE [LARGE SCALE GENOMIC DNA]</scope>
    <source>
        <strain evidence="2 3">025E</strain>
    </source>
</reference>
<dbReference type="OrthoDB" id="241875at2759"/>
<dbReference type="GeneID" id="40317245"/>